<feature type="transmembrane region" description="Helical" evidence="1">
    <location>
        <begin position="25"/>
        <end position="49"/>
    </location>
</feature>
<sequence length="60" mass="6542">MHHADLAFDVTTGLRFHPVEIMLSMGIKLAVVLALGPPAVAVLIFEVLLNGNRCLDPTFR</sequence>
<reference evidence="2 3" key="1">
    <citation type="submission" date="2018-04" db="EMBL/GenBank/DDBJ databases">
        <title>Genomic Encyclopedia of Archaeal and Bacterial Type Strains, Phase II (KMG-II): from individual species to whole genera.</title>
        <authorList>
            <person name="Goeker M."/>
        </authorList>
    </citation>
    <scope>NUCLEOTIDE SEQUENCE [LARGE SCALE GENOMIC DNA]</scope>
    <source>
        <strain evidence="2 3">DSM 29955</strain>
    </source>
</reference>
<organism evidence="2 3">
    <name type="scientific">Yoonia sediminilitoris</name>
    <dbReference type="NCBI Taxonomy" id="1286148"/>
    <lineage>
        <taxon>Bacteria</taxon>
        <taxon>Pseudomonadati</taxon>
        <taxon>Pseudomonadota</taxon>
        <taxon>Alphaproteobacteria</taxon>
        <taxon>Rhodobacterales</taxon>
        <taxon>Paracoccaceae</taxon>
        <taxon>Yoonia</taxon>
    </lineage>
</organism>
<dbReference type="EMBL" id="QBUD01000032">
    <property type="protein sequence ID" value="PUB08456.1"/>
    <property type="molecule type" value="Genomic_DNA"/>
</dbReference>
<comment type="caution">
    <text evidence="2">The sequence shown here is derived from an EMBL/GenBank/DDBJ whole genome shotgun (WGS) entry which is preliminary data.</text>
</comment>
<name>A0A2T6K1H6_9RHOB</name>
<accession>A0A2T6K1H6</accession>
<dbReference type="AlphaFoldDB" id="A0A2T6K1H6"/>
<evidence type="ECO:0000256" key="1">
    <source>
        <dbReference type="SAM" id="Phobius"/>
    </source>
</evidence>
<keyword evidence="1" id="KW-0472">Membrane</keyword>
<evidence type="ECO:0000313" key="3">
    <source>
        <dbReference type="Proteomes" id="UP000244523"/>
    </source>
</evidence>
<keyword evidence="3" id="KW-1185">Reference proteome</keyword>
<keyword evidence="1" id="KW-1133">Transmembrane helix</keyword>
<protein>
    <submittedName>
        <fullName evidence="2">Uncharacterized protein</fullName>
    </submittedName>
</protein>
<gene>
    <name evidence="2" type="ORF">C8N45_1323</name>
</gene>
<dbReference type="Proteomes" id="UP000244523">
    <property type="component" value="Unassembled WGS sequence"/>
</dbReference>
<evidence type="ECO:0000313" key="2">
    <source>
        <dbReference type="EMBL" id="PUB08456.1"/>
    </source>
</evidence>
<proteinExistence type="predicted"/>
<keyword evidence="1" id="KW-0812">Transmembrane</keyword>